<reference evidence="11" key="1">
    <citation type="submission" date="2015-01" db="EMBL/GenBank/DDBJ databases">
        <authorList>
            <person name="Manzoor Shahid"/>
            <person name="Zubair Saima"/>
        </authorList>
    </citation>
    <scope>NUCLEOTIDE SEQUENCE [LARGE SCALE GENOMIC DNA]</scope>
    <source>
        <strain evidence="11">Sp3</strain>
    </source>
</reference>
<dbReference type="GO" id="GO:0005886">
    <property type="term" value="C:plasma membrane"/>
    <property type="evidence" value="ECO:0007669"/>
    <property type="project" value="UniProtKB-SubCell"/>
</dbReference>
<dbReference type="InterPro" id="IPR003856">
    <property type="entry name" value="LPS_length_determ_N"/>
</dbReference>
<dbReference type="AlphaFoldDB" id="A0A0B7MHU7"/>
<organism evidence="10 11">
    <name type="scientific">Syntrophaceticus schinkii</name>
    <dbReference type="NCBI Taxonomy" id="499207"/>
    <lineage>
        <taxon>Bacteria</taxon>
        <taxon>Bacillati</taxon>
        <taxon>Bacillota</taxon>
        <taxon>Clostridia</taxon>
        <taxon>Thermoanaerobacterales</taxon>
        <taxon>Thermoanaerobacterales Family III. Incertae Sedis</taxon>
        <taxon>Syntrophaceticus</taxon>
    </lineage>
</organism>
<proteinExistence type="inferred from homology"/>
<evidence type="ECO:0000256" key="4">
    <source>
        <dbReference type="ARBA" id="ARBA00022692"/>
    </source>
</evidence>
<evidence type="ECO:0000313" key="11">
    <source>
        <dbReference type="Proteomes" id="UP000046155"/>
    </source>
</evidence>
<dbReference type="Pfam" id="PF02706">
    <property type="entry name" value="Wzz"/>
    <property type="match status" value="1"/>
</dbReference>
<dbReference type="OrthoDB" id="2360475at2"/>
<dbReference type="GO" id="GO:0004713">
    <property type="term" value="F:protein tyrosine kinase activity"/>
    <property type="evidence" value="ECO:0007669"/>
    <property type="project" value="TreeGrafter"/>
</dbReference>
<evidence type="ECO:0000256" key="6">
    <source>
        <dbReference type="ARBA" id="ARBA00023136"/>
    </source>
</evidence>
<evidence type="ECO:0000313" key="10">
    <source>
        <dbReference type="EMBL" id="CEO87773.1"/>
    </source>
</evidence>
<dbReference type="InterPro" id="IPR050445">
    <property type="entry name" value="Bact_polysacc_biosynth/exp"/>
</dbReference>
<comment type="subcellular location">
    <subcellularLocation>
        <location evidence="1">Cell membrane</location>
        <topology evidence="1">Multi-pass membrane protein</topology>
    </subcellularLocation>
</comment>
<keyword evidence="3" id="KW-1003">Cell membrane</keyword>
<dbReference type="Pfam" id="PF13807">
    <property type="entry name" value="GNVR"/>
    <property type="match status" value="1"/>
</dbReference>
<dbReference type="PANTHER" id="PTHR32309">
    <property type="entry name" value="TYROSINE-PROTEIN KINASE"/>
    <property type="match status" value="1"/>
</dbReference>
<feature type="domain" description="Tyrosine-protein kinase G-rich" evidence="9">
    <location>
        <begin position="221"/>
        <end position="275"/>
    </location>
</feature>
<gene>
    <name evidence="10" type="ORF">SSCH_1230006</name>
</gene>
<dbReference type="EMBL" id="CDRZ01000028">
    <property type="protein sequence ID" value="CEO87773.1"/>
    <property type="molecule type" value="Genomic_DNA"/>
</dbReference>
<evidence type="ECO:0000256" key="1">
    <source>
        <dbReference type="ARBA" id="ARBA00004651"/>
    </source>
</evidence>
<comment type="similarity">
    <text evidence="2">Belongs to the CpsC/CapA family.</text>
</comment>
<evidence type="ECO:0000256" key="3">
    <source>
        <dbReference type="ARBA" id="ARBA00022475"/>
    </source>
</evidence>
<dbReference type="Proteomes" id="UP000046155">
    <property type="component" value="Unassembled WGS sequence"/>
</dbReference>
<keyword evidence="11" id="KW-1185">Reference proteome</keyword>
<keyword evidence="6 7" id="KW-0472">Membrane</keyword>
<feature type="domain" description="Polysaccharide chain length determinant N-terminal" evidence="8">
    <location>
        <begin position="23"/>
        <end position="76"/>
    </location>
</feature>
<evidence type="ECO:0000256" key="7">
    <source>
        <dbReference type="SAM" id="Phobius"/>
    </source>
</evidence>
<sequence length="288" mass="31888">MDKSEQSKSTKSTRSFSEGVYEDEINLRDLIGVLWNWRKLILAIFLVSLLIGAVYSFAATPVYQVQAKVSLGNYLDKTAARPLVSPEEAKEILSGSGFLEEALNGVPSKVQGLQVTPVTGTNIIKISCETNNPKQGDVLLNKITGCFTDQVSVEFEQQQNLMKSELKRIEADITEVNDNIKLNRELLSSFAKAEPPSAVEVQQEARLLDTLVSFSNQREVLMQKKLELEQKLKSNQGVQIIEKPAASSSPVRPRKKLNIALAGVIGLMIGIFAAFTVDYFKRNPLKTN</sequence>
<name>A0A0B7MHU7_9FIRM</name>
<accession>A0A0B7MHU7</accession>
<evidence type="ECO:0000256" key="2">
    <source>
        <dbReference type="ARBA" id="ARBA00006683"/>
    </source>
</evidence>
<evidence type="ECO:0000256" key="5">
    <source>
        <dbReference type="ARBA" id="ARBA00022989"/>
    </source>
</evidence>
<evidence type="ECO:0000259" key="8">
    <source>
        <dbReference type="Pfam" id="PF02706"/>
    </source>
</evidence>
<dbReference type="RefSeq" id="WP_044664076.1">
    <property type="nucleotide sequence ID" value="NZ_CDRZ01000028.1"/>
</dbReference>
<keyword evidence="4 7" id="KW-0812">Transmembrane</keyword>
<feature type="transmembrane region" description="Helical" evidence="7">
    <location>
        <begin position="257"/>
        <end position="277"/>
    </location>
</feature>
<feature type="transmembrane region" description="Helical" evidence="7">
    <location>
        <begin position="40"/>
        <end position="58"/>
    </location>
</feature>
<dbReference type="PANTHER" id="PTHR32309:SF13">
    <property type="entry name" value="FERRIC ENTEROBACTIN TRANSPORT PROTEIN FEPE"/>
    <property type="match status" value="1"/>
</dbReference>
<keyword evidence="5 7" id="KW-1133">Transmembrane helix</keyword>
<evidence type="ECO:0000259" key="9">
    <source>
        <dbReference type="Pfam" id="PF13807"/>
    </source>
</evidence>
<protein>
    <submittedName>
        <fullName evidence="10">Putative Lipopolysaccharide biosynthesis protein</fullName>
    </submittedName>
</protein>
<dbReference type="InterPro" id="IPR032807">
    <property type="entry name" value="GNVR"/>
</dbReference>